<dbReference type="RefSeq" id="WP_353294901.1">
    <property type="nucleotide sequence ID" value="NZ_BAABWH010000004.1"/>
</dbReference>
<dbReference type="SUPFAM" id="SSF103481">
    <property type="entry name" value="Multidrug resistance efflux transporter EmrE"/>
    <property type="match status" value="2"/>
</dbReference>
<evidence type="ECO:0000256" key="5">
    <source>
        <dbReference type="ARBA" id="ARBA00023136"/>
    </source>
</evidence>
<comment type="subcellular location">
    <subcellularLocation>
        <location evidence="1">Cell membrane</location>
        <topology evidence="1">Multi-pass membrane protein</topology>
    </subcellularLocation>
</comment>
<keyword evidence="9" id="KW-1185">Reference proteome</keyword>
<feature type="transmembrane region" description="Helical" evidence="6">
    <location>
        <begin position="269"/>
        <end position="289"/>
    </location>
</feature>
<feature type="transmembrane region" description="Helical" evidence="6">
    <location>
        <begin position="42"/>
        <end position="63"/>
    </location>
</feature>
<dbReference type="InterPro" id="IPR000620">
    <property type="entry name" value="EamA_dom"/>
</dbReference>
<evidence type="ECO:0000259" key="7">
    <source>
        <dbReference type="Pfam" id="PF00892"/>
    </source>
</evidence>
<evidence type="ECO:0000256" key="6">
    <source>
        <dbReference type="SAM" id="Phobius"/>
    </source>
</evidence>
<dbReference type="Gene3D" id="1.10.3730.20">
    <property type="match status" value="1"/>
</dbReference>
<feature type="transmembrane region" description="Helical" evidence="6">
    <location>
        <begin position="152"/>
        <end position="171"/>
    </location>
</feature>
<reference evidence="8 9" key="1">
    <citation type="submission" date="2024-04" db="EMBL/GenBank/DDBJ databases">
        <title>Draft genome sequence of Thalassolituus maritimus NBRC 116585.</title>
        <authorList>
            <person name="Miyakawa T."/>
            <person name="Kusuya Y."/>
            <person name="Miura T."/>
        </authorList>
    </citation>
    <scope>NUCLEOTIDE SEQUENCE [LARGE SCALE GENOMIC DNA]</scope>
    <source>
        <strain evidence="8 9">5NW40-0001</strain>
    </source>
</reference>
<feature type="transmembrane region" description="Helical" evidence="6">
    <location>
        <begin position="213"/>
        <end position="231"/>
    </location>
</feature>
<evidence type="ECO:0000256" key="1">
    <source>
        <dbReference type="ARBA" id="ARBA00004651"/>
    </source>
</evidence>
<keyword evidence="4 6" id="KW-1133">Transmembrane helix</keyword>
<feature type="domain" description="EamA" evidence="7">
    <location>
        <begin position="12"/>
        <end position="143"/>
    </location>
</feature>
<feature type="domain" description="EamA" evidence="7">
    <location>
        <begin position="155"/>
        <end position="284"/>
    </location>
</feature>
<comment type="caution">
    <text evidence="8">The sequence shown here is derived from an EMBL/GenBank/DDBJ whole genome shotgun (WGS) entry which is preliminary data.</text>
</comment>
<evidence type="ECO:0000313" key="9">
    <source>
        <dbReference type="Proteomes" id="UP001481413"/>
    </source>
</evidence>
<dbReference type="Proteomes" id="UP001481413">
    <property type="component" value="Unassembled WGS sequence"/>
</dbReference>
<sequence length="301" mass="32932">MPHSAPNTVVFKADMLLLLVTVLAAISWMFSKEALNGFPPLLFIGTRFLMAGILLAIPGMPALKKLTKHQWKASSAVGVLFGIAMSTWIMGLFYATHLGEGSFITSLAVVLVPLISWVFFRERMTRASWIALPLAFAGLGLLSLQHGFRPELSQLLFFTAAILLSLTFILNGRAAAHVPALALSAIQLSLVGVVAIALSAGLEEWPAHWTGDMWWWLILSVTVGTAARFLIQTYAQGMTTPSHAAVILIIEPVWTATFAAFWFNESMSVSQLFGCGLIFLSLIVNRWSAVRQWLTSVRKST</sequence>
<name>A0ABQ0A0M6_9GAMM</name>
<feature type="transmembrane region" description="Helical" evidence="6">
    <location>
        <begin position="101"/>
        <end position="120"/>
    </location>
</feature>
<gene>
    <name evidence="8" type="ORF">NBRC116585_19330</name>
</gene>
<evidence type="ECO:0000256" key="2">
    <source>
        <dbReference type="ARBA" id="ARBA00022475"/>
    </source>
</evidence>
<proteinExistence type="predicted"/>
<feature type="transmembrane region" description="Helical" evidence="6">
    <location>
        <begin position="127"/>
        <end position="146"/>
    </location>
</feature>
<dbReference type="InterPro" id="IPR051258">
    <property type="entry name" value="Diverse_Substrate_Transporter"/>
</dbReference>
<dbReference type="Pfam" id="PF00892">
    <property type="entry name" value="EamA"/>
    <property type="match status" value="2"/>
</dbReference>
<dbReference type="EMBL" id="BAABWH010000004">
    <property type="protein sequence ID" value="GAA6145815.1"/>
    <property type="molecule type" value="Genomic_DNA"/>
</dbReference>
<dbReference type="InterPro" id="IPR037185">
    <property type="entry name" value="EmrE-like"/>
</dbReference>
<feature type="transmembrane region" description="Helical" evidence="6">
    <location>
        <begin position="75"/>
        <end position="95"/>
    </location>
</feature>
<evidence type="ECO:0000256" key="3">
    <source>
        <dbReference type="ARBA" id="ARBA00022692"/>
    </source>
</evidence>
<dbReference type="PANTHER" id="PTHR42920:SF5">
    <property type="entry name" value="EAMA DOMAIN-CONTAINING PROTEIN"/>
    <property type="match status" value="1"/>
</dbReference>
<feature type="transmembrane region" description="Helical" evidence="6">
    <location>
        <begin position="178"/>
        <end position="201"/>
    </location>
</feature>
<accession>A0ABQ0A0M6</accession>
<feature type="transmembrane region" description="Helical" evidence="6">
    <location>
        <begin position="243"/>
        <end position="263"/>
    </location>
</feature>
<evidence type="ECO:0000256" key="4">
    <source>
        <dbReference type="ARBA" id="ARBA00022989"/>
    </source>
</evidence>
<keyword evidence="3 6" id="KW-0812">Transmembrane</keyword>
<dbReference type="PANTHER" id="PTHR42920">
    <property type="entry name" value="OS03G0707200 PROTEIN-RELATED"/>
    <property type="match status" value="1"/>
</dbReference>
<keyword evidence="2" id="KW-1003">Cell membrane</keyword>
<evidence type="ECO:0000313" key="8">
    <source>
        <dbReference type="EMBL" id="GAA6145815.1"/>
    </source>
</evidence>
<organism evidence="8 9">
    <name type="scientific">Thalassolituus maritimus</name>
    <dbReference type="NCBI Taxonomy" id="484498"/>
    <lineage>
        <taxon>Bacteria</taxon>
        <taxon>Pseudomonadati</taxon>
        <taxon>Pseudomonadota</taxon>
        <taxon>Gammaproteobacteria</taxon>
        <taxon>Oceanospirillales</taxon>
        <taxon>Oceanospirillaceae</taxon>
        <taxon>Thalassolituus</taxon>
    </lineage>
</organism>
<protein>
    <submittedName>
        <fullName evidence="8">DMT family transporter</fullName>
    </submittedName>
</protein>
<feature type="transmembrane region" description="Helical" evidence="6">
    <location>
        <begin position="9"/>
        <end position="30"/>
    </location>
</feature>
<keyword evidence="5 6" id="KW-0472">Membrane</keyword>